<accession>A0ABQ1PD37</accession>
<dbReference type="PANTHER" id="PTHR30329">
    <property type="entry name" value="STATOR ELEMENT OF FLAGELLAR MOTOR COMPLEX"/>
    <property type="match status" value="1"/>
</dbReference>
<feature type="region of interest" description="Disordered" evidence="5">
    <location>
        <begin position="105"/>
        <end position="129"/>
    </location>
</feature>
<evidence type="ECO:0000256" key="5">
    <source>
        <dbReference type="SAM" id="MobiDB-lite"/>
    </source>
</evidence>
<dbReference type="Proteomes" id="UP000638188">
    <property type="component" value="Unassembled WGS sequence"/>
</dbReference>
<dbReference type="PROSITE" id="PS51123">
    <property type="entry name" value="OMPA_2"/>
    <property type="match status" value="1"/>
</dbReference>
<dbReference type="PRINTS" id="PR01021">
    <property type="entry name" value="OMPADOMAIN"/>
</dbReference>
<evidence type="ECO:0000256" key="3">
    <source>
        <dbReference type="ARBA" id="ARBA00023237"/>
    </source>
</evidence>
<dbReference type="Pfam" id="PF00691">
    <property type="entry name" value="OmpA"/>
    <property type="match status" value="1"/>
</dbReference>
<evidence type="ECO:0000313" key="8">
    <source>
        <dbReference type="Proteomes" id="UP000638188"/>
    </source>
</evidence>
<proteinExistence type="predicted"/>
<comment type="caution">
    <text evidence="7">The sequence shown here is derived from an EMBL/GenBank/DDBJ whole genome shotgun (WGS) entry which is preliminary data.</text>
</comment>
<dbReference type="CDD" id="cd07185">
    <property type="entry name" value="OmpA_C-like"/>
    <property type="match status" value="1"/>
</dbReference>
<dbReference type="RefSeq" id="WP_150276507.1">
    <property type="nucleotide sequence ID" value="NZ_BMFF01000002.1"/>
</dbReference>
<keyword evidence="2 4" id="KW-0472">Membrane</keyword>
<feature type="domain" description="OmpA-like" evidence="6">
    <location>
        <begin position="260"/>
        <end position="378"/>
    </location>
</feature>
<evidence type="ECO:0000259" key="6">
    <source>
        <dbReference type="PROSITE" id="PS51123"/>
    </source>
</evidence>
<dbReference type="PANTHER" id="PTHR30329:SF21">
    <property type="entry name" value="LIPOPROTEIN YIAD-RELATED"/>
    <property type="match status" value="1"/>
</dbReference>
<feature type="region of interest" description="Disordered" evidence="5">
    <location>
        <begin position="385"/>
        <end position="407"/>
    </location>
</feature>
<keyword evidence="8" id="KW-1185">Reference proteome</keyword>
<dbReference type="SUPFAM" id="SSF103088">
    <property type="entry name" value="OmpA-like"/>
    <property type="match status" value="1"/>
</dbReference>
<feature type="compositionally biased region" description="Low complexity" evidence="5">
    <location>
        <begin position="105"/>
        <end position="124"/>
    </location>
</feature>
<name>A0ABQ1PD37_9GAMM</name>
<evidence type="ECO:0000256" key="1">
    <source>
        <dbReference type="ARBA" id="ARBA00004442"/>
    </source>
</evidence>
<dbReference type="EMBL" id="BMFF01000002">
    <property type="protein sequence ID" value="GGC94877.1"/>
    <property type="molecule type" value="Genomic_DNA"/>
</dbReference>
<evidence type="ECO:0000256" key="2">
    <source>
        <dbReference type="ARBA" id="ARBA00023136"/>
    </source>
</evidence>
<organism evidence="7 8">
    <name type="scientific">Halopseudomonas salina</name>
    <dbReference type="NCBI Taxonomy" id="1323744"/>
    <lineage>
        <taxon>Bacteria</taxon>
        <taxon>Pseudomonadati</taxon>
        <taxon>Pseudomonadota</taxon>
        <taxon>Gammaproteobacteria</taxon>
        <taxon>Pseudomonadales</taxon>
        <taxon>Pseudomonadaceae</taxon>
        <taxon>Halopseudomonas</taxon>
    </lineage>
</organism>
<gene>
    <name evidence="7" type="ORF">GCM10007418_13080</name>
</gene>
<evidence type="ECO:0000256" key="4">
    <source>
        <dbReference type="PROSITE-ProRule" id="PRU00473"/>
    </source>
</evidence>
<sequence>MSQYNGLKPGEVLADASVAEFISSLGLGIAKAQQALDANSIEQLDSFISPIPGLGGKTLIEMGFSPAFYHYQHADISCSMNLRLKVEENSGWDLGVNAAYDGTFGNEASSENSETTSESGTSNETRTREAKLQITSQSAGEVVVNNERIGVNGPDLEARLNNLVDALAGNADIDAVAFDRTETPINPTSNASAALVECTANAVAFKAFGYACGFIRIAANSATDFVVNPDITVQVPVSNSIRNYARKVKTHFEDAGFNAKLFPPGFPIENILFDINRANIRADQLDKLQEVALLLARSSLHFKIVGHADPPATPDYNLDLSQRRANEVKRQMIRMGVQESQITTTTGEGEISANPGDREGLPYDQAHRRVEILLDIEMIRVDAENGEPISGVSPDRRDGSEPGTNGWIHTFDSQTLTGVNGKTVTAEGQTWELSGAAIDGLEADSPQAFAKNLSNSINADSASQIAASASGAICNLARETDPVSLRLITRSSRDVRVSSSESITVTEQFERTSAQRETQRRTGNHTVAVGATFSMHESKKFELDVTGNSSISARLVSIPAPPEFLETIRTFLEE</sequence>
<reference evidence="8" key="1">
    <citation type="journal article" date="2019" name="Int. J. Syst. Evol. Microbiol.">
        <title>The Global Catalogue of Microorganisms (GCM) 10K type strain sequencing project: providing services to taxonomists for standard genome sequencing and annotation.</title>
        <authorList>
            <consortium name="The Broad Institute Genomics Platform"/>
            <consortium name="The Broad Institute Genome Sequencing Center for Infectious Disease"/>
            <person name="Wu L."/>
            <person name="Ma J."/>
        </authorList>
    </citation>
    <scope>NUCLEOTIDE SEQUENCE [LARGE SCALE GENOMIC DNA]</scope>
    <source>
        <strain evidence="8">CGMCC 1.12482</strain>
    </source>
</reference>
<comment type="subcellular location">
    <subcellularLocation>
        <location evidence="1">Cell outer membrane</location>
    </subcellularLocation>
</comment>
<dbReference type="InterPro" id="IPR006664">
    <property type="entry name" value="OMP_bac"/>
</dbReference>
<evidence type="ECO:0000313" key="7">
    <source>
        <dbReference type="EMBL" id="GGC94877.1"/>
    </source>
</evidence>
<dbReference type="InterPro" id="IPR036737">
    <property type="entry name" value="OmpA-like_sf"/>
</dbReference>
<dbReference type="InterPro" id="IPR006665">
    <property type="entry name" value="OmpA-like"/>
</dbReference>
<protein>
    <recommendedName>
        <fullName evidence="6">OmpA-like domain-containing protein</fullName>
    </recommendedName>
</protein>
<keyword evidence="3" id="KW-0998">Cell outer membrane</keyword>
<dbReference type="Gene3D" id="3.30.1330.60">
    <property type="entry name" value="OmpA-like domain"/>
    <property type="match status" value="1"/>
</dbReference>
<dbReference type="InterPro" id="IPR050330">
    <property type="entry name" value="Bact_OuterMem_StrucFunc"/>
</dbReference>